<sequence>MTKRVAGTIINPEDAGTSFLVKQVEGQFKFYNFPVLANQTPLSSILWKLRHEVGIDVDQLRLYDSVVAQSGQENISLFVFNHLKIDATIREACRQQGLVFVPARKLHGLFESVKVNTIPSFENLSK</sequence>
<evidence type="ECO:0000313" key="2">
    <source>
        <dbReference type="Proteomes" id="UP001227831"/>
    </source>
</evidence>
<dbReference type="Proteomes" id="UP001227831">
    <property type="component" value="Unassembled WGS sequence"/>
</dbReference>
<evidence type="ECO:0000313" key="1">
    <source>
        <dbReference type="EMBL" id="MDQ7937661.1"/>
    </source>
</evidence>
<comment type="caution">
    <text evidence="1">The sequence shown here is derived from an EMBL/GenBank/DDBJ whole genome shotgun (WGS) entry which is preliminary data.</text>
</comment>
<proteinExistence type="predicted"/>
<accession>A0ABU1A9R3</accession>
<dbReference type="EMBL" id="JAVCWF010000001">
    <property type="protein sequence ID" value="MDQ7937661.1"/>
    <property type="molecule type" value="Genomic_DNA"/>
</dbReference>
<keyword evidence="2" id="KW-1185">Reference proteome</keyword>
<organism evidence="1 2">
    <name type="scientific">Lactiplantibacillus brownii</name>
    <dbReference type="NCBI Taxonomy" id="3069269"/>
    <lineage>
        <taxon>Bacteria</taxon>
        <taxon>Bacillati</taxon>
        <taxon>Bacillota</taxon>
        <taxon>Bacilli</taxon>
        <taxon>Lactobacillales</taxon>
        <taxon>Lactobacillaceae</taxon>
        <taxon>Lactiplantibacillus</taxon>
    </lineage>
</organism>
<name>A0ABU1A9R3_9LACO</name>
<dbReference type="RefSeq" id="WP_308703391.1">
    <property type="nucleotide sequence ID" value="NZ_AP027463.1"/>
</dbReference>
<gene>
    <name evidence="1" type="ORF">RA086_08575</name>
</gene>
<reference evidence="1 2" key="1">
    <citation type="journal article" date="2023" name="Int. J. Syst. Evol. Microbiol.">
        <title>Lactiplantibacillus brownii sp. nov., a novel psychrotolerant species isolated from sauerkraut.</title>
        <authorList>
            <person name="Heng Y.C."/>
            <person name="Silvaraju S."/>
            <person name="Lee J.K.Y."/>
            <person name="Kittelmann S."/>
        </authorList>
    </citation>
    <scope>NUCLEOTIDE SEQUENCE [LARGE SCALE GENOMIC DNA]</scope>
    <source>
        <strain evidence="1 2">WILCCON 0030</strain>
    </source>
</reference>
<protein>
    <submittedName>
        <fullName evidence="1">Uncharacterized protein</fullName>
    </submittedName>
</protein>